<dbReference type="SUPFAM" id="SSF47598">
    <property type="entry name" value="Ribbon-helix-helix"/>
    <property type="match status" value="1"/>
</dbReference>
<dbReference type="InterPro" id="IPR010985">
    <property type="entry name" value="Ribbon_hlx_hlx"/>
</dbReference>
<evidence type="ECO:0000256" key="1">
    <source>
        <dbReference type="SAM" id="MobiDB-lite"/>
    </source>
</evidence>
<name>W4LK57_9BACT</name>
<dbReference type="Proteomes" id="UP000019140">
    <property type="component" value="Unassembled WGS sequence"/>
</dbReference>
<protein>
    <recommendedName>
        <fullName evidence="2">Antitoxin FitA-like ribbon-helix-helix domain-containing protein</fullName>
    </recommendedName>
</protein>
<sequence>MAQVLVRDLDDTIVDTLKQRAAANGRSLQAELKAILEEQARMTHKAEARALAARIRQRIASGSQTDSGALQAEDSLEEGTAGRIDCPGSALHS</sequence>
<dbReference type="EMBL" id="AZHX01001956">
    <property type="protein sequence ID" value="ETW98352.1"/>
    <property type="molecule type" value="Genomic_DNA"/>
</dbReference>
<reference evidence="3 4" key="1">
    <citation type="journal article" date="2014" name="Nature">
        <title>An environmental bacterial taxon with a large and distinct metabolic repertoire.</title>
        <authorList>
            <person name="Wilson M.C."/>
            <person name="Mori T."/>
            <person name="Ruckert C."/>
            <person name="Uria A.R."/>
            <person name="Helf M.J."/>
            <person name="Takada K."/>
            <person name="Gernert C."/>
            <person name="Steffens U.A."/>
            <person name="Heycke N."/>
            <person name="Schmitt S."/>
            <person name="Rinke C."/>
            <person name="Helfrich E.J."/>
            <person name="Brachmann A.O."/>
            <person name="Gurgui C."/>
            <person name="Wakimoto T."/>
            <person name="Kracht M."/>
            <person name="Crusemann M."/>
            <person name="Hentschel U."/>
            <person name="Abe I."/>
            <person name="Matsunaga S."/>
            <person name="Kalinowski J."/>
            <person name="Takeyama H."/>
            <person name="Piel J."/>
        </authorList>
    </citation>
    <scope>NUCLEOTIDE SEQUENCE [LARGE SCALE GENOMIC DNA]</scope>
    <source>
        <strain evidence="4">TSY2</strain>
    </source>
</reference>
<evidence type="ECO:0000313" key="3">
    <source>
        <dbReference type="EMBL" id="ETW98352.1"/>
    </source>
</evidence>
<proteinExistence type="predicted"/>
<accession>W4LK57</accession>
<dbReference type="InterPro" id="IPR013321">
    <property type="entry name" value="Arc_rbn_hlx_hlx"/>
</dbReference>
<dbReference type="Gene3D" id="1.10.1220.10">
    <property type="entry name" value="Met repressor-like"/>
    <property type="match status" value="1"/>
</dbReference>
<dbReference type="HOGENOM" id="CLU_2394314_0_0_7"/>
<dbReference type="InterPro" id="IPR053853">
    <property type="entry name" value="FitA-like_RHH"/>
</dbReference>
<evidence type="ECO:0000259" key="2">
    <source>
        <dbReference type="Pfam" id="PF22513"/>
    </source>
</evidence>
<dbReference type="AlphaFoldDB" id="W4LK57"/>
<dbReference type="GO" id="GO:0006355">
    <property type="term" value="P:regulation of DNA-templated transcription"/>
    <property type="evidence" value="ECO:0007669"/>
    <property type="project" value="InterPro"/>
</dbReference>
<organism evidence="3 4">
    <name type="scientific">Candidatus Entotheonella gemina</name>
    <dbReference type="NCBI Taxonomy" id="1429439"/>
    <lineage>
        <taxon>Bacteria</taxon>
        <taxon>Pseudomonadati</taxon>
        <taxon>Nitrospinota/Tectimicrobiota group</taxon>
        <taxon>Candidatus Tectimicrobiota</taxon>
        <taxon>Candidatus Entotheonellia</taxon>
        <taxon>Candidatus Entotheonellales</taxon>
        <taxon>Candidatus Entotheonellaceae</taxon>
        <taxon>Candidatus Entotheonella</taxon>
    </lineage>
</organism>
<dbReference type="Pfam" id="PF22513">
    <property type="entry name" value="FitA-like_RHH"/>
    <property type="match status" value="1"/>
</dbReference>
<evidence type="ECO:0000313" key="4">
    <source>
        <dbReference type="Proteomes" id="UP000019140"/>
    </source>
</evidence>
<keyword evidence="4" id="KW-1185">Reference proteome</keyword>
<feature type="domain" description="Antitoxin FitA-like ribbon-helix-helix" evidence="2">
    <location>
        <begin position="2"/>
        <end position="39"/>
    </location>
</feature>
<feature type="region of interest" description="Disordered" evidence="1">
    <location>
        <begin position="60"/>
        <end position="93"/>
    </location>
</feature>
<comment type="caution">
    <text evidence="3">The sequence shown here is derived from an EMBL/GenBank/DDBJ whole genome shotgun (WGS) entry which is preliminary data.</text>
</comment>
<gene>
    <name evidence="3" type="ORF">ETSY2_42960</name>
</gene>